<name>A0A934MKC8_9HYPH</name>
<dbReference type="RefSeq" id="WP_198874658.1">
    <property type="nucleotide sequence ID" value="NZ_JAEKMH010000001.1"/>
</dbReference>
<dbReference type="AlphaFoldDB" id="A0A934MKC8"/>
<reference evidence="1" key="1">
    <citation type="submission" date="2020-12" db="EMBL/GenBank/DDBJ databases">
        <title>Devosia sp. MSA67 isolated from Mo River.</title>
        <authorList>
            <person name="Ma F."/>
            <person name="Zi Z."/>
        </authorList>
    </citation>
    <scope>NUCLEOTIDE SEQUENCE</scope>
    <source>
        <strain evidence="1">MSA67</strain>
    </source>
</reference>
<accession>A0A934MKC8</accession>
<comment type="caution">
    <text evidence="1">The sequence shown here is derived from an EMBL/GenBank/DDBJ whole genome shotgun (WGS) entry which is preliminary data.</text>
</comment>
<protein>
    <submittedName>
        <fullName evidence="1">Uncharacterized protein</fullName>
    </submittedName>
</protein>
<dbReference type="Proteomes" id="UP000602124">
    <property type="component" value="Unassembled WGS sequence"/>
</dbReference>
<dbReference type="EMBL" id="JAEKMH010000001">
    <property type="protein sequence ID" value="MBJ3783421.1"/>
    <property type="molecule type" value="Genomic_DNA"/>
</dbReference>
<evidence type="ECO:0000313" key="1">
    <source>
        <dbReference type="EMBL" id="MBJ3783421.1"/>
    </source>
</evidence>
<keyword evidence="2" id="KW-1185">Reference proteome</keyword>
<proteinExistence type="predicted"/>
<sequence length="242" mass="26543">MKPHSPELLEELEAGRVDVRDAIELYFDSGVVRLVLGVKGLFGWDDVAGVLPPWRVGGPADEDLWSDAGWWRNDRVDGQPLGDDVFYGGGNLVGLDVPENALGPESRAITARVFETYLSEGSDIPANTFDDGVRATIDEEEWEGRPAVLSTFWLDHTGTPILREQVAVRTMDQMVLDTDAQGVPVRSLILEEPDIMQRDIEGKTANAAFQALIDPDDKAFEHVASAQRQKISFGRAPEGTVA</sequence>
<evidence type="ECO:0000313" key="2">
    <source>
        <dbReference type="Proteomes" id="UP000602124"/>
    </source>
</evidence>
<organism evidence="1 2">
    <name type="scientific">Devosia sediminis</name>
    <dbReference type="NCBI Taxonomy" id="2798801"/>
    <lineage>
        <taxon>Bacteria</taxon>
        <taxon>Pseudomonadati</taxon>
        <taxon>Pseudomonadota</taxon>
        <taxon>Alphaproteobacteria</taxon>
        <taxon>Hyphomicrobiales</taxon>
        <taxon>Devosiaceae</taxon>
        <taxon>Devosia</taxon>
    </lineage>
</organism>
<gene>
    <name evidence="1" type="ORF">JEQ47_01695</name>
</gene>